<gene>
    <name evidence="10" type="ORF">R3I93_013160</name>
</gene>
<keyword evidence="2 6" id="KW-0547">Nucleotide-binding</keyword>
<evidence type="ECO:0000313" key="11">
    <source>
        <dbReference type="Proteomes" id="UP001364617"/>
    </source>
</evidence>
<comment type="similarity">
    <text evidence="5">Belongs to the protein kinase superfamily. Ser/Thr protein kinase family. GCN2 subfamily.</text>
</comment>
<dbReference type="GO" id="GO:0005634">
    <property type="term" value="C:nucleus"/>
    <property type="evidence" value="ECO:0007669"/>
    <property type="project" value="TreeGrafter"/>
</dbReference>
<dbReference type="PANTHER" id="PTHR11042:SF166">
    <property type="entry name" value="EUKARYOTIC TRANSLATION INITIATION FACTOR 2-ALPHA KINASE 3"/>
    <property type="match status" value="1"/>
</dbReference>
<dbReference type="PROSITE" id="PS50011">
    <property type="entry name" value="PROTEIN_KINASE_DOM"/>
    <property type="match status" value="1"/>
</dbReference>
<dbReference type="FunFam" id="1.10.510.10:FF:000939">
    <property type="entry name" value="Z-DNA binding protein kinase"/>
    <property type="match status" value="1"/>
</dbReference>
<dbReference type="SMART" id="SM00220">
    <property type="entry name" value="S_TKc"/>
    <property type="match status" value="1"/>
</dbReference>
<evidence type="ECO:0000256" key="7">
    <source>
        <dbReference type="RuleBase" id="RU000304"/>
    </source>
</evidence>
<dbReference type="PROSITE" id="PS00108">
    <property type="entry name" value="PROTEIN_KINASE_ST"/>
    <property type="match status" value="1"/>
</dbReference>
<sequence>MEKEGKLQKCSRTSFWTLNDEESNDSYNQESSSSSSSDHRLGSNSGLSQSFDVITELGKGGFGFVYKVKHKYDGKIYAVKKVVLTGKADSEVKALARLDHPNIVRYITCWSDSENCTSNQVSNSKMYLFIQMEFCEGGTLTTWINDRNFYEIKRTTMEIHKIFYEIISGVEYIHSKNLIHRDLKPDNILFGSDGKVKIGDFGLVVHQTTDSGDPIERSNKGTPPYMSPEQKNGKNYGEKTDIFPLGLVWFEMLWKISTGRERVKLWPDLRNQMFPEGFCDSFPTENKFIKEMLSFTPEDRPQAKHIKEKLEKFFSLDQNLLSQNTI</sequence>
<keyword evidence="4 6" id="KW-0067">ATP-binding</keyword>
<protein>
    <recommendedName>
        <fullName evidence="9">Protein kinase domain-containing protein</fullName>
    </recommendedName>
</protein>
<dbReference type="GO" id="GO:0005737">
    <property type="term" value="C:cytoplasm"/>
    <property type="evidence" value="ECO:0007669"/>
    <property type="project" value="TreeGrafter"/>
</dbReference>
<evidence type="ECO:0000259" key="9">
    <source>
        <dbReference type="PROSITE" id="PS50011"/>
    </source>
</evidence>
<proteinExistence type="inferred from homology"/>
<keyword evidence="7" id="KW-0723">Serine/threonine-protein kinase</keyword>
<dbReference type="GO" id="GO:0005524">
    <property type="term" value="F:ATP binding"/>
    <property type="evidence" value="ECO:0007669"/>
    <property type="project" value="UniProtKB-UniRule"/>
</dbReference>
<accession>A0AAN9CVE7</accession>
<keyword evidence="11" id="KW-1185">Reference proteome</keyword>
<comment type="caution">
    <text evidence="10">The sequence shown here is derived from an EMBL/GenBank/DDBJ whole genome shotgun (WGS) entry which is preliminary data.</text>
</comment>
<reference evidence="10 11" key="1">
    <citation type="submission" date="2024-02" db="EMBL/GenBank/DDBJ databases">
        <title>Chromosome-level genome assembly of the Eurasian Minnow (Phoxinus phoxinus).</title>
        <authorList>
            <person name="Oriowo T.O."/>
            <person name="Martin S."/>
            <person name="Stange M."/>
            <person name="Chrysostomakis Y."/>
            <person name="Brown T."/>
            <person name="Winkler S."/>
            <person name="Kukowka S."/>
            <person name="Myers E.W."/>
            <person name="Bohne A."/>
        </authorList>
    </citation>
    <scope>NUCLEOTIDE SEQUENCE [LARGE SCALE GENOMIC DNA]</scope>
    <source>
        <strain evidence="10">ZFMK-TIS-60720</strain>
        <tissue evidence="10">Whole Organism</tissue>
    </source>
</reference>
<evidence type="ECO:0000256" key="4">
    <source>
        <dbReference type="ARBA" id="ARBA00022840"/>
    </source>
</evidence>
<feature type="domain" description="Protein kinase" evidence="9">
    <location>
        <begin position="51"/>
        <end position="314"/>
    </location>
</feature>
<feature type="region of interest" description="Disordered" evidence="8">
    <location>
        <begin position="21"/>
        <end position="43"/>
    </location>
</feature>
<dbReference type="Gene3D" id="1.10.510.10">
    <property type="entry name" value="Transferase(Phosphotransferase) domain 1"/>
    <property type="match status" value="1"/>
</dbReference>
<dbReference type="AlphaFoldDB" id="A0AAN9CVE7"/>
<dbReference type="Gene3D" id="3.30.200.20">
    <property type="entry name" value="Phosphorylase Kinase, domain 1"/>
    <property type="match status" value="1"/>
</dbReference>
<feature type="compositionally biased region" description="Low complexity" evidence="8">
    <location>
        <begin position="25"/>
        <end position="36"/>
    </location>
</feature>
<feature type="binding site" evidence="6">
    <location>
        <position position="81"/>
    </location>
    <ligand>
        <name>ATP</name>
        <dbReference type="ChEBI" id="CHEBI:30616"/>
    </ligand>
</feature>
<keyword evidence="3" id="KW-0418">Kinase</keyword>
<organism evidence="10 11">
    <name type="scientific">Phoxinus phoxinus</name>
    <name type="common">Eurasian minnow</name>
    <dbReference type="NCBI Taxonomy" id="58324"/>
    <lineage>
        <taxon>Eukaryota</taxon>
        <taxon>Metazoa</taxon>
        <taxon>Chordata</taxon>
        <taxon>Craniata</taxon>
        <taxon>Vertebrata</taxon>
        <taxon>Euteleostomi</taxon>
        <taxon>Actinopterygii</taxon>
        <taxon>Neopterygii</taxon>
        <taxon>Teleostei</taxon>
        <taxon>Ostariophysi</taxon>
        <taxon>Cypriniformes</taxon>
        <taxon>Leuciscidae</taxon>
        <taxon>Phoxininae</taxon>
        <taxon>Phoxinus</taxon>
    </lineage>
</organism>
<dbReference type="PROSITE" id="PS00107">
    <property type="entry name" value="PROTEIN_KINASE_ATP"/>
    <property type="match status" value="1"/>
</dbReference>
<keyword evidence="1" id="KW-0808">Transferase</keyword>
<dbReference type="InterPro" id="IPR017441">
    <property type="entry name" value="Protein_kinase_ATP_BS"/>
</dbReference>
<evidence type="ECO:0000256" key="3">
    <source>
        <dbReference type="ARBA" id="ARBA00022777"/>
    </source>
</evidence>
<dbReference type="InterPro" id="IPR008271">
    <property type="entry name" value="Ser/Thr_kinase_AS"/>
</dbReference>
<dbReference type="GO" id="GO:0004694">
    <property type="term" value="F:eukaryotic translation initiation factor 2alpha kinase activity"/>
    <property type="evidence" value="ECO:0007669"/>
    <property type="project" value="TreeGrafter"/>
</dbReference>
<dbReference type="InterPro" id="IPR011009">
    <property type="entry name" value="Kinase-like_dom_sf"/>
</dbReference>
<evidence type="ECO:0000256" key="5">
    <source>
        <dbReference type="ARBA" id="ARBA00037982"/>
    </source>
</evidence>
<evidence type="ECO:0000256" key="8">
    <source>
        <dbReference type="SAM" id="MobiDB-lite"/>
    </source>
</evidence>
<dbReference type="SUPFAM" id="SSF56112">
    <property type="entry name" value="Protein kinase-like (PK-like)"/>
    <property type="match status" value="1"/>
</dbReference>
<evidence type="ECO:0000256" key="2">
    <source>
        <dbReference type="ARBA" id="ARBA00022741"/>
    </source>
</evidence>
<dbReference type="EMBL" id="JAYKXH010000013">
    <property type="protein sequence ID" value="KAK7149065.1"/>
    <property type="molecule type" value="Genomic_DNA"/>
</dbReference>
<name>A0AAN9CVE7_9TELE</name>
<dbReference type="InterPro" id="IPR000719">
    <property type="entry name" value="Prot_kinase_dom"/>
</dbReference>
<dbReference type="Proteomes" id="UP001364617">
    <property type="component" value="Unassembled WGS sequence"/>
</dbReference>
<evidence type="ECO:0000313" key="10">
    <source>
        <dbReference type="EMBL" id="KAK7149065.1"/>
    </source>
</evidence>
<dbReference type="InterPro" id="IPR050339">
    <property type="entry name" value="CC_SR_Kinase"/>
</dbReference>
<dbReference type="PANTHER" id="PTHR11042">
    <property type="entry name" value="EUKARYOTIC TRANSLATION INITIATION FACTOR 2-ALPHA KINASE EIF2-ALPHA KINASE -RELATED"/>
    <property type="match status" value="1"/>
</dbReference>
<dbReference type="Pfam" id="PF00069">
    <property type="entry name" value="Pkinase"/>
    <property type="match status" value="1"/>
</dbReference>
<evidence type="ECO:0000256" key="6">
    <source>
        <dbReference type="PROSITE-ProRule" id="PRU10141"/>
    </source>
</evidence>
<evidence type="ECO:0000256" key="1">
    <source>
        <dbReference type="ARBA" id="ARBA00022679"/>
    </source>
</evidence>
<feature type="region of interest" description="Disordered" evidence="8">
    <location>
        <begin position="209"/>
        <end position="233"/>
    </location>
</feature>